<accession>A0A433SZB5</accession>
<feature type="region of interest" description="Disordered" evidence="1">
    <location>
        <begin position="170"/>
        <end position="190"/>
    </location>
</feature>
<gene>
    <name evidence="3" type="ORF">EGW08_017616</name>
</gene>
<dbReference type="EMBL" id="RQTK01000813">
    <property type="protein sequence ID" value="RUS74636.1"/>
    <property type="molecule type" value="Genomic_DNA"/>
</dbReference>
<evidence type="ECO:0000313" key="4">
    <source>
        <dbReference type="Proteomes" id="UP000271974"/>
    </source>
</evidence>
<feature type="compositionally biased region" description="Basic and acidic residues" evidence="1">
    <location>
        <begin position="172"/>
        <end position="187"/>
    </location>
</feature>
<feature type="compositionally biased region" description="Gly residues" evidence="1">
    <location>
        <begin position="255"/>
        <end position="283"/>
    </location>
</feature>
<reference evidence="3 4" key="1">
    <citation type="submission" date="2019-01" db="EMBL/GenBank/DDBJ databases">
        <title>A draft genome assembly of the solar-powered sea slug Elysia chlorotica.</title>
        <authorList>
            <person name="Cai H."/>
            <person name="Li Q."/>
            <person name="Fang X."/>
            <person name="Li J."/>
            <person name="Curtis N.E."/>
            <person name="Altenburger A."/>
            <person name="Shibata T."/>
            <person name="Feng M."/>
            <person name="Maeda T."/>
            <person name="Schwartz J.A."/>
            <person name="Shigenobu S."/>
            <person name="Lundholm N."/>
            <person name="Nishiyama T."/>
            <person name="Yang H."/>
            <person name="Hasebe M."/>
            <person name="Li S."/>
            <person name="Pierce S.K."/>
            <person name="Wang J."/>
        </authorList>
    </citation>
    <scope>NUCLEOTIDE SEQUENCE [LARGE SCALE GENOMIC DNA]</scope>
    <source>
        <strain evidence="3">EC2010</strain>
        <tissue evidence="3">Whole organism of an adult</tissue>
    </source>
</reference>
<evidence type="ECO:0000256" key="2">
    <source>
        <dbReference type="SAM" id="SignalP"/>
    </source>
</evidence>
<feature type="compositionally biased region" description="Acidic residues" evidence="1">
    <location>
        <begin position="287"/>
        <end position="302"/>
    </location>
</feature>
<sequence>MEIKTINISKASRESHPHRLMLTLTDLSLLLLLMLVLVVPGTVSDDLPDLSDLPVFNALKNAGLTGHTRYNPARLGLSRNHMGLMGPRKEIDNDDKDDDGLIISTNVRASSSVGGLGGTPGLIGGASLLSTGPGTLSASLGGTYDFLGNGGGLNLGPAVYSVLRGSGGGDNYDGRGRDDDDNNDHGSGDAGGVGGGVVFVVVVVVAGGGDNGGGGVGVEGFGDNDVGGGRGDDDNNDYGFRDGGGDRGDDNHDVGSGGGGDAGGAGVGGGSSCGDNGGNGAGVDGFWDNDDSDGRGDDDDSNDYGFGDGGGGCGDADHDGGSGGGGDDNNDGGGGVDEDAGGAGVDGCGGGGGGDGVGEDDDDGGDGCGGYDGGDDDDDDNDSFDLDDLNLGFRRRGGFFRNGFRTPGSSMFFNRRSGFQTRLGGFNPAPLGPKLTYVVSKISKVSPRTRPTGFFGPGNRRNRPRFKPFGRRHRNFWWKGRYPGHFGRKCHKWRKGFPFFG</sequence>
<keyword evidence="2" id="KW-0732">Signal</keyword>
<feature type="signal peptide" evidence="2">
    <location>
        <begin position="1"/>
        <end position="44"/>
    </location>
</feature>
<feature type="chain" id="PRO_5019544537" evidence="2">
    <location>
        <begin position="45"/>
        <end position="501"/>
    </location>
</feature>
<feature type="compositionally biased region" description="Basic and acidic residues" evidence="1">
    <location>
        <begin position="239"/>
        <end position="253"/>
    </location>
</feature>
<dbReference type="AlphaFoldDB" id="A0A433SZB5"/>
<name>A0A433SZB5_ELYCH</name>
<feature type="compositionally biased region" description="Acidic residues" evidence="1">
    <location>
        <begin position="373"/>
        <end position="383"/>
    </location>
</feature>
<evidence type="ECO:0000256" key="1">
    <source>
        <dbReference type="SAM" id="MobiDB-lite"/>
    </source>
</evidence>
<keyword evidence="4" id="KW-1185">Reference proteome</keyword>
<organism evidence="3 4">
    <name type="scientific">Elysia chlorotica</name>
    <name type="common">Eastern emerald elysia</name>
    <name type="synonym">Sea slug</name>
    <dbReference type="NCBI Taxonomy" id="188477"/>
    <lineage>
        <taxon>Eukaryota</taxon>
        <taxon>Metazoa</taxon>
        <taxon>Spiralia</taxon>
        <taxon>Lophotrochozoa</taxon>
        <taxon>Mollusca</taxon>
        <taxon>Gastropoda</taxon>
        <taxon>Heterobranchia</taxon>
        <taxon>Euthyneura</taxon>
        <taxon>Panpulmonata</taxon>
        <taxon>Sacoglossa</taxon>
        <taxon>Placobranchoidea</taxon>
        <taxon>Plakobranchidae</taxon>
        <taxon>Elysia</taxon>
    </lineage>
</organism>
<feature type="compositionally biased region" description="Gly residues" evidence="1">
    <location>
        <begin position="321"/>
        <end position="356"/>
    </location>
</feature>
<evidence type="ECO:0000313" key="3">
    <source>
        <dbReference type="EMBL" id="RUS74636.1"/>
    </source>
</evidence>
<proteinExistence type="predicted"/>
<protein>
    <submittedName>
        <fullName evidence="3">Uncharacterized protein</fullName>
    </submittedName>
</protein>
<dbReference type="Proteomes" id="UP000271974">
    <property type="component" value="Unassembled WGS sequence"/>
</dbReference>
<dbReference type="OrthoDB" id="10668479at2759"/>
<feature type="compositionally biased region" description="Gly residues" evidence="1">
    <location>
        <begin position="213"/>
        <end position="229"/>
    </location>
</feature>
<comment type="caution">
    <text evidence="3">The sequence shown here is derived from an EMBL/GenBank/DDBJ whole genome shotgun (WGS) entry which is preliminary data.</text>
</comment>
<feature type="region of interest" description="Disordered" evidence="1">
    <location>
        <begin position="213"/>
        <end position="383"/>
    </location>
</feature>